<gene>
    <name evidence="1" type="primary">ftsQ</name>
    <name evidence="1" type="ORF">VIS_S3CCB20016</name>
</gene>
<protein>
    <submittedName>
        <fullName evidence="1">Cell division protein FtsQ</fullName>
    </submittedName>
</protein>
<evidence type="ECO:0000313" key="1">
    <source>
        <dbReference type="EMBL" id="CCF99917.1"/>
    </source>
</evidence>
<keyword evidence="1" id="KW-0132">Cell division</keyword>
<dbReference type="AlphaFoldDB" id="H6RFV6"/>
<proteinExistence type="predicted"/>
<reference evidence="1" key="2">
    <citation type="submission" date="2012-02" db="EMBL/GenBank/DDBJ databases">
        <authorList>
            <person name="Genoscope - CEA"/>
        </authorList>
    </citation>
    <scope>NUCLEOTIDE SEQUENCE</scope>
</reference>
<reference evidence="1" key="1">
    <citation type="journal article" date="2012" name="Environ. Microbiol.">
        <title>Genomic content of uncultured Bacteroidetes from contrasting oceanic provinces in the North Atlantic Ocean.</title>
        <authorList>
            <person name="Gomez-Pereira P.R."/>
            <person name="Schuler M."/>
            <person name="Fuchs B.M."/>
            <person name="Bennke C."/>
            <person name="Teeling H."/>
            <person name="Waldmann J."/>
            <person name="Richter M."/>
            <person name="Barbe V."/>
            <person name="Bataille E."/>
            <person name="Glockner F.O."/>
            <person name="Amann R."/>
        </authorList>
    </citation>
    <scope>NUCLEOTIDE SEQUENCE</scope>
</reference>
<organism evidence="1">
    <name type="scientific">uncultured Flavobacteriia bacterium</name>
    <dbReference type="NCBI Taxonomy" id="212695"/>
    <lineage>
        <taxon>Bacteria</taxon>
        <taxon>Pseudomonadati</taxon>
        <taxon>Bacteroidota</taxon>
        <taxon>Flavobacteriia</taxon>
        <taxon>environmental samples</taxon>
    </lineage>
</organism>
<dbReference type="GO" id="GO:0051301">
    <property type="term" value="P:cell division"/>
    <property type="evidence" value="ECO:0007669"/>
    <property type="project" value="UniProtKB-KW"/>
</dbReference>
<keyword evidence="1" id="KW-0131">Cell cycle</keyword>
<name>H6RFV6_9BACT</name>
<dbReference type="EMBL" id="FO117593">
    <property type="protein sequence ID" value="CCF99917.1"/>
    <property type="molecule type" value="Genomic_DNA"/>
</dbReference>
<accession>H6RFV6</accession>
<sequence>MLYGFVNQNPKLEICKGPEVKIDHKNNNHFVDEEDVRSLISKLGYHLEGQSLAEIDLKLIEKELRENPSVLKAQVYTTVDCALKVDIEERNPIARIYNKNGTGFYLDEDGRLMPLSNKFTARVLVLTGDLNLNYSNLLGAGEEVQGDLAFVNSIYALSSFIHSDPFWRAQIAQVQVTSEKNLFLIPKVGKQQIEFGKASGFKQKFENLRILYVEGFSKTGWNEYSTINLKYENQVICSK</sequence>